<keyword evidence="3" id="KW-1185">Reference proteome</keyword>
<evidence type="ECO:0000313" key="3">
    <source>
        <dbReference type="Proteomes" id="UP000235371"/>
    </source>
</evidence>
<feature type="region of interest" description="Disordered" evidence="1">
    <location>
        <begin position="1"/>
        <end position="25"/>
    </location>
</feature>
<name>A0A2J6TNL9_9HELO</name>
<gene>
    <name evidence="2" type="ORF">K444DRAFT_608962</name>
</gene>
<dbReference type="RefSeq" id="XP_024741514.1">
    <property type="nucleotide sequence ID" value="XM_024879484.1"/>
</dbReference>
<organism evidence="2 3">
    <name type="scientific">Hyaloscypha bicolor E</name>
    <dbReference type="NCBI Taxonomy" id="1095630"/>
    <lineage>
        <taxon>Eukaryota</taxon>
        <taxon>Fungi</taxon>
        <taxon>Dikarya</taxon>
        <taxon>Ascomycota</taxon>
        <taxon>Pezizomycotina</taxon>
        <taxon>Leotiomycetes</taxon>
        <taxon>Helotiales</taxon>
        <taxon>Hyaloscyphaceae</taxon>
        <taxon>Hyaloscypha</taxon>
        <taxon>Hyaloscypha bicolor</taxon>
    </lineage>
</organism>
<protein>
    <submittedName>
        <fullName evidence="2">Uncharacterized protein</fullName>
    </submittedName>
</protein>
<accession>A0A2J6TNL9</accession>
<reference evidence="2 3" key="1">
    <citation type="submission" date="2016-04" db="EMBL/GenBank/DDBJ databases">
        <title>A degradative enzymes factory behind the ericoid mycorrhizal symbiosis.</title>
        <authorList>
            <consortium name="DOE Joint Genome Institute"/>
            <person name="Martino E."/>
            <person name="Morin E."/>
            <person name="Grelet G."/>
            <person name="Kuo A."/>
            <person name="Kohler A."/>
            <person name="Daghino S."/>
            <person name="Barry K."/>
            <person name="Choi C."/>
            <person name="Cichocki N."/>
            <person name="Clum A."/>
            <person name="Copeland A."/>
            <person name="Hainaut M."/>
            <person name="Haridas S."/>
            <person name="Labutti K."/>
            <person name="Lindquist E."/>
            <person name="Lipzen A."/>
            <person name="Khouja H.-R."/>
            <person name="Murat C."/>
            <person name="Ohm R."/>
            <person name="Olson A."/>
            <person name="Spatafora J."/>
            <person name="Veneault-Fourrey C."/>
            <person name="Henrissat B."/>
            <person name="Grigoriev I."/>
            <person name="Martin F."/>
            <person name="Perotto S."/>
        </authorList>
    </citation>
    <scope>NUCLEOTIDE SEQUENCE [LARGE SCALE GENOMIC DNA]</scope>
    <source>
        <strain evidence="2 3">E</strain>
    </source>
</reference>
<evidence type="ECO:0000313" key="2">
    <source>
        <dbReference type="EMBL" id="PMD64610.1"/>
    </source>
</evidence>
<dbReference type="EMBL" id="KZ613749">
    <property type="protein sequence ID" value="PMD64610.1"/>
    <property type="molecule type" value="Genomic_DNA"/>
</dbReference>
<proteinExistence type="predicted"/>
<evidence type="ECO:0000256" key="1">
    <source>
        <dbReference type="SAM" id="MobiDB-lite"/>
    </source>
</evidence>
<dbReference type="InParanoid" id="A0A2J6TNL9"/>
<dbReference type="Proteomes" id="UP000235371">
    <property type="component" value="Unassembled WGS sequence"/>
</dbReference>
<dbReference type="AlphaFoldDB" id="A0A2J6TNL9"/>
<sequence>MDHEGDAVMGDYPPEPNIPQLPTQSPLANYTTTFGKFKGEKICELPPYSTPLWYSLRVP</sequence>
<dbReference type="GeneID" id="36587561"/>